<accession>A0ABT5IHR1</accession>
<organism evidence="1 2">
    <name type="scientific">Asticcacaulis currens</name>
    <dbReference type="NCBI Taxonomy" id="2984210"/>
    <lineage>
        <taxon>Bacteria</taxon>
        <taxon>Pseudomonadati</taxon>
        <taxon>Pseudomonadota</taxon>
        <taxon>Alphaproteobacteria</taxon>
        <taxon>Caulobacterales</taxon>
        <taxon>Caulobacteraceae</taxon>
        <taxon>Asticcacaulis</taxon>
    </lineage>
</organism>
<dbReference type="Gene3D" id="3.50.50.60">
    <property type="entry name" value="FAD/NAD(P)-binding domain"/>
    <property type="match status" value="1"/>
</dbReference>
<proteinExistence type="predicted"/>
<gene>
    <name evidence="1" type="ORF">PQU94_15760</name>
</gene>
<dbReference type="PANTHER" id="PTHR43747:SF4">
    <property type="entry name" value="FLAVIN-DEPENDENT TRYPTOPHAN HALOGENASE"/>
    <property type="match status" value="1"/>
</dbReference>
<evidence type="ECO:0000313" key="1">
    <source>
        <dbReference type="EMBL" id="MDC7695733.1"/>
    </source>
</evidence>
<dbReference type="PANTHER" id="PTHR43747">
    <property type="entry name" value="FAD-BINDING PROTEIN"/>
    <property type="match status" value="1"/>
</dbReference>
<dbReference type="Proteomes" id="UP001216595">
    <property type="component" value="Unassembled WGS sequence"/>
</dbReference>
<dbReference type="InterPro" id="IPR036188">
    <property type="entry name" value="FAD/NAD-bd_sf"/>
</dbReference>
<comment type="caution">
    <text evidence="1">The sequence shown here is derived from an EMBL/GenBank/DDBJ whole genome shotgun (WGS) entry which is preliminary data.</text>
</comment>
<name>A0ABT5IHR1_9CAUL</name>
<reference evidence="1 2" key="1">
    <citation type="submission" date="2023-01" db="EMBL/GenBank/DDBJ databases">
        <title>Novel species of the genus Asticcacaulis isolated from rivers.</title>
        <authorList>
            <person name="Lu H."/>
        </authorList>
    </citation>
    <scope>NUCLEOTIDE SEQUENCE [LARGE SCALE GENOMIC DNA]</scope>
    <source>
        <strain evidence="1 2">DXS10W</strain>
    </source>
</reference>
<evidence type="ECO:0000313" key="2">
    <source>
        <dbReference type="Proteomes" id="UP001216595"/>
    </source>
</evidence>
<sequence>MTDAPPRPVRKVVIVGRDEALWLTAAVLQRTFARSDLSFTAVELPSLLRPGEVLPTLDSQASFHAQLGLEEEVLMRALGATFTLGQQYVGWAKNAPPVFVGYSSTGVAVQNVPFHHLWLRARASGLSVAYEDFAINAACAKHGRLLTREAELSGFAEAGRGYHLPAAPYGEMLRQVALKRGVRHLPAAHVSPVVQGAQMSAVVLSDGQTVEGDLFIDTTGSEARLLSQMPETGFTSWRHWLPFDRLLTSYAAPATPLPVFAQITAFRSGWTGLFPLRDYTALQQVYTTDELSDDEAFEAAATVARVSLNPQATVTPFEAGQRRAWSGNVIGLGDAAAVLDPLGSARMPALLFGLSHLTALFPLDTGGLESAVYNRTVAQVYARLRDAQILLYSLNKRRDQPVWDRLRSQSLPPELAYRLELFSACGHMPMYDEETFDEAWWIAACLGHGRLPAAYDVRADQIAEPDLIRHFQSVLGYVRKQVETMPTPDAVSRAATV</sequence>
<protein>
    <submittedName>
        <fullName evidence="1">Tryptophan 7-halogenase</fullName>
    </submittedName>
</protein>
<keyword evidence="2" id="KW-1185">Reference proteome</keyword>
<dbReference type="InterPro" id="IPR050816">
    <property type="entry name" value="Flavin-dep_Halogenase_NPB"/>
</dbReference>
<dbReference type="SUPFAM" id="SSF51905">
    <property type="entry name" value="FAD/NAD(P)-binding domain"/>
    <property type="match status" value="1"/>
</dbReference>
<dbReference type="EMBL" id="JAQQKW010000011">
    <property type="protein sequence ID" value="MDC7695733.1"/>
    <property type="molecule type" value="Genomic_DNA"/>
</dbReference>
<dbReference type="Pfam" id="PF04820">
    <property type="entry name" value="Trp_halogenase"/>
    <property type="match status" value="1"/>
</dbReference>
<dbReference type="InterPro" id="IPR006905">
    <property type="entry name" value="Flavin_halogenase"/>
</dbReference>
<dbReference type="RefSeq" id="WP_272742393.1">
    <property type="nucleotide sequence ID" value="NZ_JAQQKW010000011.1"/>
</dbReference>